<dbReference type="EMBL" id="JAAVMB010000016">
    <property type="protein sequence ID" value="NKC68868.1"/>
    <property type="molecule type" value="Genomic_DNA"/>
</dbReference>
<dbReference type="SUPFAM" id="SSF56349">
    <property type="entry name" value="DNA breaking-rejoining enzymes"/>
    <property type="match status" value="1"/>
</dbReference>
<dbReference type="GO" id="GO:0006310">
    <property type="term" value="P:DNA recombination"/>
    <property type="evidence" value="ECO:0007669"/>
    <property type="project" value="UniProtKB-KW"/>
</dbReference>
<dbReference type="Pfam" id="PF14657">
    <property type="entry name" value="Arm-DNA-bind_4"/>
    <property type="match status" value="1"/>
</dbReference>
<evidence type="ECO:0000256" key="4">
    <source>
        <dbReference type="ARBA" id="ARBA00023172"/>
    </source>
</evidence>
<comment type="caution">
    <text evidence="6">The sequence shown here is derived from an EMBL/GenBank/DDBJ whole genome shotgun (WGS) entry which is preliminary data.</text>
</comment>
<accession>A0A7X6DB84</accession>
<feature type="domain" description="Tyr recombinase" evidence="5">
    <location>
        <begin position="169"/>
        <end position="371"/>
    </location>
</feature>
<evidence type="ECO:0000256" key="1">
    <source>
        <dbReference type="ARBA" id="ARBA00008857"/>
    </source>
</evidence>
<dbReference type="InterPro" id="IPR013762">
    <property type="entry name" value="Integrase-like_cat_sf"/>
</dbReference>
<evidence type="ECO:0000259" key="5">
    <source>
        <dbReference type="PROSITE" id="PS51898"/>
    </source>
</evidence>
<dbReference type="InterPro" id="IPR004107">
    <property type="entry name" value="Integrase_SAM-like_N"/>
</dbReference>
<dbReference type="Gene3D" id="1.10.150.130">
    <property type="match status" value="1"/>
</dbReference>
<dbReference type="InterPro" id="IPR011010">
    <property type="entry name" value="DNA_brk_join_enz"/>
</dbReference>
<organism evidence="6 7">
    <name type="scientific">Vagococcus fluvialis</name>
    <dbReference type="NCBI Taxonomy" id="2738"/>
    <lineage>
        <taxon>Bacteria</taxon>
        <taxon>Bacillati</taxon>
        <taxon>Bacillota</taxon>
        <taxon>Bacilli</taxon>
        <taxon>Lactobacillales</taxon>
        <taxon>Enterococcaceae</taxon>
        <taxon>Vagococcus</taxon>
    </lineage>
</organism>
<gene>
    <name evidence="6" type="ORF">HED35_12290</name>
</gene>
<evidence type="ECO:0000313" key="6">
    <source>
        <dbReference type="EMBL" id="NKC68868.1"/>
    </source>
</evidence>
<dbReference type="GO" id="GO:0015074">
    <property type="term" value="P:DNA integration"/>
    <property type="evidence" value="ECO:0007669"/>
    <property type="project" value="UniProtKB-KW"/>
</dbReference>
<dbReference type="CDD" id="cd01189">
    <property type="entry name" value="INT_ICEBs1_C_like"/>
    <property type="match status" value="1"/>
</dbReference>
<comment type="similarity">
    <text evidence="1">Belongs to the 'phage' integrase family.</text>
</comment>
<name>A0A7X6DB84_9ENTE</name>
<evidence type="ECO:0000313" key="7">
    <source>
        <dbReference type="Proteomes" id="UP000521358"/>
    </source>
</evidence>
<keyword evidence="2" id="KW-0229">DNA integration</keyword>
<proteinExistence type="inferred from homology"/>
<dbReference type="PANTHER" id="PTHR30629">
    <property type="entry name" value="PROPHAGE INTEGRASE"/>
    <property type="match status" value="1"/>
</dbReference>
<reference evidence="6 7" key="1">
    <citation type="submission" date="2020-03" db="EMBL/GenBank/DDBJ databases">
        <title>Bacterial samples isolated from urine from healthy bovine heifers (Gyr breed).</title>
        <authorList>
            <person name="Giannattasio-Ferraz S."/>
            <person name="Maskeri L."/>
            <person name="Penido A."/>
            <person name="Barbosa-Stancioli E.F."/>
            <person name="Putonti C."/>
        </authorList>
    </citation>
    <scope>NUCLEOTIDE SEQUENCE [LARGE SCALE GENOMIC DNA]</scope>
    <source>
        <strain evidence="6 7">UFMG-H7</strain>
    </source>
</reference>
<dbReference type="InterPro" id="IPR002104">
    <property type="entry name" value="Integrase_catalytic"/>
</dbReference>
<keyword evidence="4" id="KW-0233">DNA recombination</keyword>
<evidence type="ECO:0000256" key="2">
    <source>
        <dbReference type="ARBA" id="ARBA00022908"/>
    </source>
</evidence>
<dbReference type="Pfam" id="PF00589">
    <property type="entry name" value="Phage_integrase"/>
    <property type="match status" value="1"/>
</dbReference>
<dbReference type="Gene3D" id="1.10.443.10">
    <property type="entry name" value="Intergrase catalytic core"/>
    <property type="match status" value="1"/>
</dbReference>
<evidence type="ECO:0000256" key="3">
    <source>
        <dbReference type="ARBA" id="ARBA00023125"/>
    </source>
</evidence>
<dbReference type="InterPro" id="IPR010998">
    <property type="entry name" value="Integrase_recombinase_N"/>
</dbReference>
<dbReference type="AlphaFoldDB" id="A0A7X6DB84"/>
<protein>
    <submittedName>
        <fullName evidence="6">Site-specific integrase</fullName>
    </submittedName>
</protein>
<dbReference type="Pfam" id="PF14659">
    <property type="entry name" value="Phage_int_SAM_3"/>
    <property type="match status" value="1"/>
</dbReference>
<dbReference type="PANTHER" id="PTHR30629:SF6">
    <property type="entry name" value="PROPHAGE INTEGRASE INTA-RELATED"/>
    <property type="match status" value="1"/>
</dbReference>
<dbReference type="InterPro" id="IPR028259">
    <property type="entry name" value="AP2-like_int_N"/>
</dbReference>
<dbReference type="PROSITE" id="PS51898">
    <property type="entry name" value="TYR_RECOMBINASE"/>
    <property type="match status" value="1"/>
</dbReference>
<dbReference type="RefSeq" id="WP_167807957.1">
    <property type="nucleotide sequence ID" value="NZ_JAAVMB010000016.1"/>
</dbReference>
<dbReference type="InterPro" id="IPR050808">
    <property type="entry name" value="Phage_Integrase"/>
</dbReference>
<dbReference type="GO" id="GO:0003677">
    <property type="term" value="F:DNA binding"/>
    <property type="evidence" value="ECO:0007669"/>
    <property type="project" value="UniProtKB-KW"/>
</dbReference>
<sequence>MAKITKYKKKNGQVAWMFKGHVATDPRTGEKTNTTRRGFKTRLEAQQVLDELAYEIRYGTKKKATDMTFEDLYEEWIAHQRTSVKPSTIAISVRFAKNQILPEFGKMKLTDITVPYCQKVLRKWHEKYKMWDSIRKQTGQILAYGVSMEYIESNAMRKTIRPRNKEYETKRNFYTKKELSTLLNSFKEFGNAKQYAYFRVLAYTGMRKSEVLALQWKDIDFFNKELNVNKMVAIDEHKNIIIQSTKTSSSNRTISLDTETLAILNDWRIQQKMDYFKLGYNTSSGDQYVFTSLKNTLYTPNTVNDWLRYILKKYNLPRITPHGFRHTHASLLFEAGESIKVVQERLGHKNSKVTLDIYTHITNNAPKDTGQSFANMMANQ</sequence>
<keyword evidence="3" id="KW-0238">DNA-binding</keyword>
<dbReference type="Proteomes" id="UP000521358">
    <property type="component" value="Unassembled WGS sequence"/>
</dbReference>